<evidence type="ECO:0000256" key="1">
    <source>
        <dbReference type="ARBA" id="ARBA00004651"/>
    </source>
</evidence>
<keyword evidence="7 9" id="KW-1133">Transmembrane helix</keyword>
<dbReference type="InterPro" id="IPR005828">
    <property type="entry name" value="MFS_sugar_transport-like"/>
</dbReference>
<dbReference type="SUPFAM" id="SSF103473">
    <property type="entry name" value="MFS general substrate transporter"/>
    <property type="match status" value="1"/>
</dbReference>
<gene>
    <name evidence="11" type="ORF">SAMN05216551_101166</name>
</gene>
<accession>A0A1H2PJV9</accession>
<dbReference type="InterPro" id="IPR036259">
    <property type="entry name" value="MFS_trans_sf"/>
</dbReference>
<dbReference type="InterPro" id="IPR051084">
    <property type="entry name" value="H+-coupled_symporters"/>
</dbReference>
<evidence type="ECO:0000313" key="12">
    <source>
        <dbReference type="Proteomes" id="UP000243719"/>
    </source>
</evidence>
<evidence type="ECO:0000313" key="11">
    <source>
        <dbReference type="EMBL" id="SDV46201.1"/>
    </source>
</evidence>
<dbReference type="STRING" id="1770053.SAMN05216551_101166"/>
<sequence>MRAATLDIGDTHPPRTARLVVATSVGSALEFFDYTAYSFFAIVIGKLFFPSLSPYMQLLLSVVTYGMGYVIRPLGGLIFGSMADRRGRKSAMMATVLLMALGCAVIGLAPTYATAGSMAPLFIIVGRVLQGISAGGEVGAGTTILAEAAAPARRGLFGSLTFASQGLGVTLGALLAVLINRTLSPEQIAQWGWRVPFLLGVLIAFVALFLRSSARELDIGAAPAPPAQAVRRPADHRILSALRDHIGKLCFGTLLVIGSTVCANIVTFYMPTYAISVLHMAPANALTAAMTSGAVVFVGSILAGWLSDRHGRKTVILYSRLALVIVLYPAFRWLGEAPTPSNLILAVAFLSALSALTTAPSITMIPEMFPARIRASGVSIVYSVGVSVFGGFAQASAVWLIHVTGSNLAPAYYTIACILVSTVALLFVKDQTGRPI</sequence>
<dbReference type="PROSITE" id="PS00217">
    <property type="entry name" value="SUGAR_TRANSPORT_2"/>
    <property type="match status" value="1"/>
</dbReference>
<keyword evidence="5 9" id="KW-0812">Transmembrane</keyword>
<feature type="transmembrane region" description="Helical" evidence="9">
    <location>
        <begin position="191"/>
        <end position="210"/>
    </location>
</feature>
<dbReference type="InterPro" id="IPR005829">
    <property type="entry name" value="Sugar_transporter_CS"/>
</dbReference>
<dbReference type="GO" id="GO:0005886">
    <property type="term" value="C:plasma membrane"/>
    <property type="evidence" value="ECO:0007669"/>
    <property type="project" value="UniProtKB-SubCell"/>
</dbReference>
<dbReference type="Gene3D" id="1.20.1250.20">
    <property type="entry name" value="MFS general substrate transporter like domains"/>
    <property type="match status" value="2"/>
</dbReference>
<feature type="transmembrane region" description="Helical" evidence="9">
    <location>
        <begin position="283"/>
        <end position="303"/>
    </location>
</feature>
<feature type="transmembrane region" description="Helical" evidence="9">
    <location>
        <begin position="377"/>
        <end position="399"/>
    </location>
</feature>
<feature type="transmembrane region" description="Helical" evidence="9">
    <location>
        <begin position="55"/>
        <end position="79"/>
    </location>
</feature>
<dbReference type="Pfam" id="PF00083">
    <property type="entry name" value="Sugar_tr"/>
    <property type="match status" value="1"/>
</dbReference>
<dbReference type="PANTHER" id="PTHR43528:SF3">
    <property type="entry name" value="CITRATE-PROTON SYMPORTER"/>
    <property type="match status" value="1"/>
</dbReference>
<dbReference type="Proteomes" id="UP000243719">
    <property type="component" value="Unassembled WGS sequence"/>
</dbReference>
<evidence type="ECO:0000256" key="7">
    <source>
        <dbReference type="ARBA" id="ARBA00022989"/>
    </source>
</evidence>
<dbReference type="AlphaFoldDB" id="A0A1H2PJV9"/>
<evidence type="ECO:0000259" key="10">
    <source>
        <dbReference type="PROSITE" id="PS50850"/>
    </source>
</evidence>
<dbReference type="PANTHER" id="PTHR43528">
    <property type="entry name" value="ALPHA-KETOGLUTARATE PERMEASE"/>
    <property type="match status" value="1"/>
</dbReference>
<dbReference type="RefSeq" id="WP_091903606.1">
    <property type="nucleotide sequence ID" value="NZ_FNLO01000001.1"/>
</dbReference>
<keyword evidence="3" id="KW-0813">Transport</keyword>
<evidence type="ECO:0000256" key="9">
    <source>
        <dbReference type="SAM" id="Phobius"/>
    </source>
</evidence>
<feature type="transmembrane region" description="Helical" evidence="9">
    <location>
        <begin position="157"/>
        <end position="179"/>
    </location>
</feature>
<keyword evidence="6" id="KW-0769">Symport</keyword>
<dbReference type="Pfam" id="PF07690">
    <property type="entry name" value="MFS_1"/>
    <property type="match status" value="1"/>
</dbReference>
<comment type="subcellular location">
    <subcellularLocation>
        <location evidence="1">Cell membrane</location>
        <topology evidence="1">Multi-pass membrane protein</topology>
    </subcellularLocation>
</comment>
<reference evidence="12" key="1">
    <citation type="submission" date="2016-09" db="EMBL/GenBank/DDBJ databases">
        <authorList>
            <person name="Varghese N."/>
            <person name="Submissions S."/>
        </authorList>
    </citation>
    <scope>NUCLEOTIDE SEQUENCE [LARGE SCALE GENOMIC DNA]</scope>
    <source>
        <strain evidence="12">JS23</strain>
    </source>
</reference>
<feature type="domain" description="Major facilitator superfamily (MFS) profile" evidence="10">
    <location>
        <begin position="19"/>
        <end position="433"/>
    </location>
</feature>
<evidence type="ECO:0000256" key="4">
    <source>
        <dbReference type="ARBA" id="ARBA00022475"/>
    </source>
</evidence>
<dbReference type="PROSITE" id="PS50850">
    <property type="entry name" value="MFS"/>
    <property type="match status" value="1"/>
</dbReference>
<feature type="transmembrane region" description="Helical" evidence="9">
    <location>
        <begin position="91"/>
        <end position="113"/>
    </location>
</feature>
<evidence type="ECO:0000256" key="2">
    <source>
        <dbReference type="ARBA" id="ARBA00008240"/>
    </source>
</evidence>
<evidence type="ECO:0000256" key="8">
    <source>
        <dbReference type="ARBA" id="ARBA00023136"/>
    </source>
</evidence>
<feature type="transmembrane region" description="Helical" evidence="9">
    <location>
        <begin position="119"/>
        <end position="145"/>
    </location>
</feature>
<dbReference type="InterPro" id="IPR020846">
    <property type="entry name" value="MFS_dom"/>
</dbReference>
<dbReference type="EMBL" id="FNLO01000001">
    <property type="protein sequence ID" value="SDV46201.1"/>
    <property type="molecule type" value="Genomic_DNA"/>
</dbReference>
<feature type="transmembrane region" description="Helical" evidence="9">
    <location>
        <begin position="249"/>
        <end position="271"/>
    </location>
</feature>
<evidence type="ECO:0000256" key="3">
    <source>
        <dbReference type="ARBA" id="ARBA00022448"/>
    </source>
</evidence>
<organism evidence="11 12">
    <name type="scientific">Chitinasiproducens palmae</name>
    <dbReference type="NCBI Taxonomy" id="1770053"/>
    <lineage>
        <taxon>Bacteria</taxon>
        <taxon>Pseudomonadati</taxon>
        <taxon>Pseudomonadota</taxon>
        <taxon>Betaproteobacteria</taxon>
        <taxon>Burkholderiales</taxon>
        <taxon>Burkholderiaceae</taxon>
        <taxon>Chitinasiproducens</taxon>
    </lineage>
</organism>
<evidence type="ECO:0000256" key="6">
    <source>
        <dbReference type="ARBA" id="ARBA00022847"/>
    </source>
</evidence>
<comment type="similarity">
    <text evidence="2">Belongs to the major facilitator superfamily. Metabolite:H+ Symporter (MHS) family (TC 2.A.1.6) family.</text>
</comment>
<keyword evidence="12" id="KW-1185">Reference proteome</keyword>
<feature type="transmembrane region" description="Helical" evidence="9">
    <location>
        <begin position="315"/>
        <end position="331"/>
    </location>
</feature>
<keyword evidence="4" id="KW-1003">Cell membrane</keyword>
<name>A0A1H2PJV9_9BURK</name>
<feature type="transmembrane region" description="Helical" evidence="9">
    <location>
        <begin position="411"/>
        <end position="428"/>
    </location>
</feature>
<protein>
    <submittedName>
        <fullName evidence="11">Predicted arabinose efflux permease, MFS family</fullName>
    </submittedName>
</protein>
<evidence type="ECO:0000256" key="5">
    <source>
        <dbReference type="ARBA" id="ARBA00022692"/>
    </source>
</evidence>
<feature type="transmembrane region" description="Helical" evidence="9">
    <location>
        <begin position="343"/>
        <end position="365"/>
    </location>
</feature>
<dbReference type="InterPro" id="IPR011701">
    <property type="entry name" value="MFS"/>
</dbReference>
<dbReference type="GO" id="GO:0015293">
    <property type="term" value="F:symporter activity"/>
    <property type="evidence" value="ECO:0007669"/>
    <property type="project" value="UniProtKB-KW"/>
</dbReference>
<feature type="transmembrane region" description="Helical" evidence="9">
    <location>
        <begin position="31"/>
        <end position="49"/>
    </location>
</feature>
<keyword evidence="8 9" id="KW-0472">Membrane</keyword>
<proteinExistence type="inferred from homology"/>